<feature type="coiled-coil region" evidence="1">
    <location>
        <begin position="613"/>
        <end position="642"/>
    </location>
</feature>
<evidence type="ECO:0000313" key="2">
    <source>
        <dbReference type="EMBL" id="QFR59692.1"/>
    </source>
</evidence>
<dbReference type="Pfam" id="PF23899">
    <property type="entry name" value="SU10_portal"/>
    <property type="match status" value="1"/>
</dbReference>
<accession>A0A5P8PQZ5</accession>
<reference evidence="2 3" key="1">
    <citation type="submission" date="2019-09" db="EMBL/GenBank/DDBJ databases">
        <title>The characteristics and genome analysis of VB_ApiP_XC38, a novel N4-like phage Infecting Acinetobacter pittii.</title>
        <authorList>
            <person name="Cheng M."/>
        </authorList>
    </citation>
    <scope>NUCLEOTIDE SEQUENCE [LARGE SCALE GENOMIC DNA]</scope>
</reference>
<gene>
    <name evidence="2" type="ORF">VBApiPXC38_05</name>
</gene>
<dbReference type="EMBL" id="MN508356">
    <property type="protein sequence ID" value="QFR59692.1"/>
    <property type="molecule type" value="Genomic_DNA"/>
</dbReference>
<keyword evidence="1" id="KW-0175">Coiled coil</keyword>
<name>A0A5P8PQZ5_9CAUD</name>
<dbReference type="InterPro" id="IPR056909">
    <property type="entry name" value="SU10_portal"/>
</dbReference>
<organism evidence="2 3">
    <name type="scientific">Acinetobacter phage VB_ApiP_XC38</name>
    <dbReference type="NCBI Taxonomy" id="2655002"/>
    <lineage>
        <taxon>Viruses</taxon>
        <taxon>Duplodnaviria</taxon>
        <taxon>Heunggongvirae</taxon>
        <taxon>Uroviricota</taxon>
        <taxon>Caudoviricetes</taxon>
        <taxon>Schitoviridae</taxon>
        <taxon>Exceevirus</taxon>
        <taxon>Exceevirus Xc38</taxon>
    </lineage>
</organism>
<keyword evidence="3" id="KW-1185">Reference proteome</keyword>
<sequence>MEINLNQPVQVQGKLTNWKNEPDIRDLKQDLTEATSYYSTQTGKIERWLNVLHMEGSAKPVTADGKSKVAPKLVRTQAEWRYSALSEVFLSSTDLFNVNPVTWEDVKAAEQNELILNNQFDTKIDKVAFIDKMIRTCVNEGTAILRTGWNHKVEKVTQEVPNFMMYEDPSFMPELQQHLQMMQQQPDYLEDQPEEIKLAVEQSQIQGVPIRVFKQGTRMETTEKVIANHPTVEVVDFTSIYVDPTCQGDLSRANFIIHKFETSMSDLKRDGRYKNLDKIVVQNATVTSDIGSQYDSSNPPGSFTFKDEARKKMYAYEYWGYYDFDDSGIARPMVCTWVGDTIIRLEENPYPDKQFPFVFIPFMPVKGSLYGEPDAELLEDNQKIKGAVTRGIIDLLAKTSAGQTGFMKGAMDSVNMHKFRTGQDFEFNPGQHPQYAIQTQTFADIPESAPFMLQMVNTDSESLTGVRAFAGTGVTGVNLGQTAEAVRTATDAATKREIGIVRRLGNGMVQVARKFLTMNAMFLEEEEVVRVTNDNFVPVKRDDLAGNFDLRINISTPEEDVSRSQQLSFMMQTLGNNLPPELPIKIMAKIAKLHKMPDLANYLDNWQPQPDPMQEALKQLEIAKIQAETALLNAQAREADAKSFVQGAKVGVEQARAGQMQSQTDKNNLDFYNKANGIDHANAKDLQQQKLDTDIVKDTLKNQNNLDLANKQHNTALLLEHAKASLQPKEKSVS</sequence>
<protein>
    <submittedName>
        <fullName evidence="2">Portal protein</fullName>
    </submittedName>
</protein>
<evidence type="ECO:0000256" key="1">
    <source>
        <dbReference type="SAM" id="Coils"/>
    </source>
</evidence>
<evidence type="ECO:0000313" key="3">
    <source>
        <dbReference type="Proteomes" id="UP000326537"/>
    </source>
</evidence>
<proteinExistence type="predicted"/>
<dbReference type="Proteomes" id="UP000326537">
    <property type="component" value="Segment"/>
</dbReference>